<dbReference type="Proteomes" id="UP001107558">
    <property type="component" value="Chromosome 2"/>
</dbReference>
<keyword evidence="1" id="KW-0479">Metal-binding</keyword>
<feature type="binding site" evidence="1">
    <location>
        <position position="54"/>
    </location>
    <ligand>
        <name>Zn(2+)</name>
        <dbReference type="ChEBI" id="CHEBI:29105"/>
    </ligand>
</feature>
<organism evidence="3 4">
    <name type="scientific">Polypedilum vanderplanki</name>
    <name type="common">Sleeping chironomid midge</name>
    <dbReference type="NCBI Taxonomy" id="319348"/>
    <lineage>
        <taxon>Eukaryota</taxon>
        <taxon>Metazoa</taxon>
        <taxon>Ecdysozoa</taxon>
        <taxon>Arthropoda</taxon>
        <taxon>Hexapoda</taxon>
        <taxon>Insecta</taxon>
        <taxon>Pterygota</taxon>
        <taxon>Neoptera</taxon>
        <taxon>Endopterygota</taxon>
        <taxon>Diptera</taxon>
        <taxon>Nematocera</taxon>
        <taxon>Chironomoidea</taxon>
        <taxon>Chironomidae</taxon>
        <taxon>Chironominae</taxon>
        <taxon>Polypedilum</taxon>
        <taxon>Polypedilum</taxon>
    </lineage>
</organism>
<proteinExistence type="predicted"/>
<dbReference type="SMART" id="SM00355">
    <property type="entry name" value="ZnF_C2H2"/>
    <property type="match status" value="2"/>
</dbReference>
<comment type="caution">
    <text evidence="3">The sequence shown here is derived from an EMBL/GenBank/DDBJ whole genome shotgun (WGS) entry which is preliminary data.</text>
</comment>
<name>A0A9J6C550_POLVA</name>
<dbReference type="GO" id="GO:0008270">
    <property type="term" value="F:zinc ion binding"/>
    <property type="evidence" value="ECO:0007669"/>
    <property type="project" value="UniProtKB-UniRule"/>
</dbReference>
<feature type="domain" description="ZAD" evidence="2">
    <location>
        <begin position="6"/>
        <end position="78"/>
    </location>
</feature>
<dbReference type="InterPro" id="IPR012934">
    <property type="entry name" value="Znf_AD"/>
</dbReference>
<protein>
    <recommendedName>
        <fullName evidence="2">ZAD domain-containing protein</fullName>
    </recommendedName>
</protein>
<keyword evidence="1" id="KW-0863">Zinc-finger</keyword>
<dbReference type="SMART" id="SM00868">
    <property type="entry name" value="zf-AD"/>
    <property type="match status" value="1"/>
</dbReference>
<dbReference type="Gene3D" id="3.30.160.60">
    <property type="entry name" value="Classic Zinc Finger"/>
    <property type="match status" value="1"/>
</dbReference>
<accession>A0A9J6C550</accession>
<evidence type="ECO:0000313" key="3">
    <source>
        <dbReference type="EMBL" id="KAG5677111.1"/>
    </source>
</evidence>
<keyword evidence="1" id="KW-0862">Zinc</keyword>
<dbReference type="SUPFAM" id="SSF57716">
    <property type="entry name" value="Glucocorticoid receptor-like (DNA-binding domain)"/>
    <property type="match status" value="1"/>
</dbReference>
<dbReference type="PROSITE" id="PS51915">
    <property type="entry name" value="ZAD"/>
    <property type="match status" value="1"/>
</dbReference>
<dbReference type="Gene3D" id="3.40.1800.20">
    <property type="match status" value="1"/>
</dbReference>
<feature type="binding site" evidence="1">
    <location>
        <position position="8"/>
    </location>
    <ligand>
        <name>Zn(2+)</name>
        <dbReference type="ChEBI" id="CHEBI:29105"/>
    </ligand>
</feature>
<feature type="binding site" evidence="1">
    <location>
        <position position="11"/>
    </location>
    <ligand>
        <name>Zn(2+)</name>
        <dbReference type="ChEBI" id="CHEBI:29105"/>
    </ligand>
</feature>
<dbReference type="AlphaFoldDB" id="A0A9J6C550"/>
<gene>
    <name evidence="3" type="ORF">PVAND_006894</name>
</gene>
<dbReference type="InterPro" id="IPR013087">
    <property type="entry name" value="Znf_C2H2_type"/>
</dbReference>
<feature type="binding site" evidence="1">
    <location>
        <position position="51"/>
    </location>
    <ligand>
        <name>Zn(2+)</name>
        <dbReference type="ChEBI" id="CHEBI:29105"/>
    </ligand>
</feature>
<evidence type="ECO:0000259" key="2">
    <source>
        <dbReference type="PROSITE" id="PS51915"/>
    </source>
</evidence>
<dbReference type="PROSITE" id="PS00028">
    <property type="entry name" value="ZINC_FINGER_C2H2_1"/>
    <property type="match status" value="1"/>
</dbReference>
<evidence type="ECO:0000313" key="4">
    <source>
        <dbReference type="Proteomes" id="UP001107558"/>
    </source>
</evidence>
<dbReference type="OrthoDB" id="2687452at2759"/>
<dbReference type="Pfam" id="PF07776">
    <property type="entry name" value="zf-AD"/>
    <property type="match status" value="1"/>
</dbReference>
<reference evidence="3" key="1">
    <citation type="submission" date="2021-03" db="EMBL/GenBank/DDBJ databases">
        <title>Chromosome level genome of the anhydrobiotic midge Polypedilum vanderplanki.</title>
        <authorList>
            <person name="Yoshida Y."/>
            <person name="Kikawada T."/>
            <person name="Gusev O."/>
        </authorList>
    </citation>
    <scope>NUCLEOTIDE SEQUENCE</scope>
    <source>
        <strain evidence="3">NIAS01</strain>
        <tissue evidence="3">Whole body or cell culture</tissue>
    </source>
</reference>
<sequence>MSAINEECRFCLKVFSKEEKYTIIDNEIRKQFKNFTQMKLSSSAKLSKVICELCLRSLQMAHLLKNQFIENQQKLENHCNYDDQIDLNTDPFFAPLYQETAKDENGECSGSSSVKIAKIHSVKQEPEEILINYEPNVSTINMYNYDDQSQDSKNFNDDDEEKKIKLKCFHCELKFASTFLRRRHILVLHMKQQFPCVVQGCDVKIKRKDFFKEHFKKYHRNLSAAKTAELIKQSKSVMPVYENQGLRLE</sequence>
<keyword evidence="4" id="KW-1185">Reference proteome</keyword>
<dbReference type="EMBL" id="JADBJN010000002">
    <property type="protein sequence ID" value="KAG5677111.1"/>
    <property type="molecule type" value="Genomic_DNA"/>
</dbReference>
<evidence type="ECO:0000256" key="1">
    <source>
        <dbReference type="PROSITE-ProRule" id="PRU01263"/>
    </source>
</evidence>
<dbReference type="GO" id="GO:0005634">
    <property type="term" value="C:nucleus"/>
    <property type="evidence" value="ECO:0007669"/>
    <property type="project" value="InterPro"/>
</dbReference>